<organism evidence="1 2">
    <name type="scientific">Hygrophoropsis aurantiaca</name>
    <dbReference type="NCBI Taxonomy" id="72124"/>
    <lineage>
        <taxon>Eukaryota</taxon>
        <taxon>Fungi</taxon>
        <taxon>Dikarya</taxon>
        <taxon>Basidiomycota</taxon>
        <taxon>Agaricomycotina</taxon>
        <taxon>Agaricomycetes</taxon>
        <taxon>Agaricomycetidae</taxon>
        <taxon>Boletales</taxon>
        <taxon>Coniophorineae</taxon>
        <taxon>Hygrophoropsidaceae</taxon>
        <taxon>Hygrophoropsis</taxon>
    </lineage>
</organism>
<keyword evidence="2" id="KW-1185">Reference proteome</keyword>
<dbReference type="EMBL" id="MU267630">
    <property type="protein sequence ID" value="KAH7913477.1"/>
    <property type="molecule type" value="Genomic_DNA"/>
</dbReference>
<name>A0ACB8AJR8_9AGAM</name>
<dbReference type="Proteomes" id="UP000790377">
    <property type="component" value="Unassembled WGS sequence"/>
</dbReference>
<gene>
    <name evidence="1" type="ORF">BJ138DRAFT_1002250</name>
</gene>
<proteinExistence type="predicted"/>
<sequence length="486" mass="52854">MNFLDTYGISGTGTSTPPTNDQPEPSLNEEVSQVIGQLGRFWGGFRKQSEAAIATARKDFTEVVTQAQRELGKLAAETPRSPLAESSEGDEEAIAGPSSESNNPELQSESPSDAETTPSASQTFFSRLQSSLPPNIVSTVQSNIPESLRGAQNLDFSQLRTTLTSEFQRVQGVTRAQAEEYVHKSESLIREAVKEAGEVLRDAVKVIPPEETGSSTPGMLWDGSDIWVLPTPVGEMDDARAKGKARDTGSGSSSRRQSEDARRAVATRAESLLDQLRTNPEVIKLDPEDDATAKDLYMTWFKDLEDRSNGPGTKAWSDLIDSALSEPGSGVALQENLNILVPAHMSEDIFWRRYFFRVYQIEQQEVRRKALLQGAVENEEDFSWEDEDDDNDSVSANKDAQRSSIITSATRSSASSQRTLGVPKAGDNSGALSASSSLAPSPALSPRESSEDSYDVVSGNVSNAGEVVEEDQQEDDDDDADDSDWE</sequence>
<comment type="caution">
    <text evidence="1">The sequence shown here is derived from an EMBL/GenBank/DDBJ whole genome shotgun (WGS) entry which is preliminary data.</text>
</comment>
<reference evidence="1" key="1">
    <citation type="journal article" date="2021" name="New Phytol.">
        <title>Evolutionary innovations through gain and loss of genes in the ectomycorrhizal Boletales.</title>
        <authorList>
            <person name="Wu G."/>
            <person name="Miyauchi S."/>
            <person name="Morin E."/>
            <person name="Kuo A."/>
            <person name="Drula E."/>
            <person name="Varga T."/>
            <person name="Kohler A."/>
            <person name="Feng B."/>
            <person name="Cao Y."/>
            <person name="Lipzen A."/>
            <person name="Daum C."/>
            <person name="Hundley H."/>
            <person name="Pangilinan J."/>
            <person name="Johnson J."/>
            <person name="Barry K."/>
            <person name="LaButti K."/>
            <person name="Ng V."/>
            <person name="Ahrendt S."/>
            <person name="Min B."/>
            <person name="Choi I.G."/>
            <person name="Park H."/>
            <person name="Plett J.M."/>
            <person name="Magnuson J."/>
            <person name="Spatafora J.W."/>
            <person name="Nagy L.G."/>
            <person name="Henrissat B."/>
            <person name="Grigoriev I.V."/>
            <person name="Yang Z.L."/>
            <person name="Xu J."/>
            <person name="Martin F.M."/>
        </authorList>
    </citation>
    <scope>NUCLEOTIDE SEQUENCE</scope>
    <source>
        <strain evidence="1">ATCC 28755</strain>
    </source>
</reference>
<accession>A0ACB8AJR8</accession>
<evidence type="ECO:0000313" key="1">
    <source>
        <dbReference type="EMBL" id="KAH7913477.1"/>
    </source>
</evidence>
<evidence type="ECO:0000313" key="2">
    <source>
        <dbReference type="Proteomes" id="UP000790377"/>
    </source>
</evidence>
<protein>
    <submittedName>
        <fullName evidence="1">Uncharacterized protein</fullName>
    </submittedName>
</protein>